<keyword evidence="3" id="KW-1185">Reference proteome</keyword>
<dbReference type="RefSeq" id="WP_089862405.1">
    <property type="nucleotide sequence ID" value="NZ_FOTI01000043.1"/>
</dbReference>
<gene>
    <name evidence="2" type="ORF">SAMN02983006_02380</name>
</gene>
<evidence type="ECO:0000259" key="1">
    <source>
        <dbReference type="SMART" id="SM00646"/>
    </source>
</evidence>
<dbReference type="GO" id="GO:0030288">
    <property type="term" value="C:outer membrane-bounded periplasmic space"/>
    <property type="evidence" value="ECO:0007669"/>
    <property type="project" value="TreeGrafter"/>
</dbReference>
<evidence type="ECO:0000313" key="3">
    <source>
        <dbReference type="Proteomes" id="UP000199006"/>
    </source>
</evidence>
<dbReference type="PANTHER" id="PTHR30404:SF8">
    <property type="entry name" value="AUTOLYSIN PH-RELATED"/>
    <property type="match status" value="1"/>
</dbReference>
<dbReference type="InterPro" id="IPR050695">
    <property type="entry name" value="N-acetylmuramoyl_amidase_3"/>
</dbReference>
<dbReference type="AlphaFoldDB" id="A0A1I4LQN1"/>
<sequence>MKIAILAGHGGSDSGAVDPIEKEQNDGIYQDDIYTEESDVNLKAAKILEKILTNNGHEVFMARDRDVYISLQNRTHFANDNNADIVISLHANAAANSAAEGIETLHYPGSENGQKLANNVQKRMIKASNATDRGIKERDNLYVLRKTLMPAVLVEMGFLTNPKEEHLLNEREYLYLLMEAVAAGVDDYERE</sequence>
<dbReference type="Gene3D" id="3.40.630.40">
    <property type="entry name" value="Zn-dependent exopeptidases"/>
    <property type="match status" value="1"/>
</dbReference>
<dbReference type="CDD" id="cd02696">
    <property type="entry name" value="MurNAc-LAA"/>
    <property type="match status" value="1"/>
</dbReference>
<accession>A0A1I4LQN1</accession>
<organism evidence="2 3">
    <name type="scientific">Halanaerobium salsuginis</name>
    <dbReference type="NCBI Taxonomy" id="29563"/>
    <lineage>
        <taxon>Bacteria</taxon>
        <taxon>Bacillati</taxon>
        <taxon>Bacillota</taxon>
        <taxon>Clostridia</taxon>
        <taxon>Halanaerobiales</taxon>
        <taxon>Halanaerobiaceae</taxon>
        <taxon>Halanaerobium</taxon>
    </lineage>
</organism>
<evidence type="ECO:0000313" key="2">
    <source>
        <dbReference type="EMBL" id="SFL93314.1"/>
    </source>
</evidence>
<dbReference type="SUPFAM" id="SSF53187">
    <property type="entry name" value="Zn-dependent exopeptidases"/>
    <property type="match status" value="1"/>
</dbReference>
<dbReference type="SMART" id="SM00646">
    <property type="entry name" value="Ami_3"/>
    <property type="match status" value="1"/>
</dbReference>
<feature type="domain" description="MurNAc-LAA" evidence="1">
    <location>
        <begin position="75"/>
        <end position="186"/>
    </location>
</feature>
<protein>
    <submittedName>
        <fullName evidence="2">N-acetylmuramoyl-L-alanine amidase</fullName>
    </submittedName>
</protein>
<dbReference type="Pfam" id="PF01520">
    <property type="entry name" value="Amidase_3"/>
    <property type="match status" value="1"/>
</dbReference>
<dbReference type="Proteomes" id="UP000199006">
    <property type="component" value="Unassembled WGS sequence"/>
</dbReference>
<dbReference type="STRING" id="29563.SAMN02983006_02380"/>
<dbReference type="InterPro" id="IPR002508">
    <property type="entry name" value="MurNAc-LAA_cat"/>
</dbReference>
<reference evidence="2 3" key="1">
    <citation type="submission" date="2016-10" db="EMBL/GenBank/DDBJ databases">
        <authorList>
            <person name="de Groot N.N."/>
        </authorList>
    </citation>
    <scope>NUCLEOTIDE SEQUENCE [LARGE SCALE GENOMIC DNA]</scope>
    <source>
        <strain evidence="2 3">ATCC 51327</strain>
    </source>
</reference>
<dbReference type="EMBL" id="FOTI01000043">
    <property type="protein sequence ID" value="SFL93314.1"/>
    <property type="molecule type" value="Genomic_DNA"/>
</dbReference>
<dbReference type="OrthoDB" id="9772024at2"/>
<dbReference type="GO" id="GO:0009253">
    <property type="term" value="P:peptidoglycan catabolic process"/>
    <property type="evidence" value="ECO:0007669"/>
    <property type="project" value="InterPro"/>
</dbReference>
<name>A0A1I4LQN1_9FIRM</name>
<dbReference type="PANTHER" id="PTHR30404">
    <property type="entry name" value="N-ACETYLMURAMOYL-L-ALANINE AMIDASE"/>
    <property type="match status" value="1"/>
</dbReference>
<proteinExistence type="predicted"/>
<dbReference type="GO" id="GO:0008745">
    <property type="term" value="F:N-acetylmuramoyl-L-alanine amidase activity"/>
    <property type="evidence" value="ECO:0007669"/>
    <property type="project" value="InterPro"/>
</dbReference>